<dbReference type="PANTHER" id="PTHR46093">
    <property type="entry name" value="ACYL-COA-BINDING DOMAIN-CONTAINING PROTEIN 5"/>
    <property type="match status" value="1"/>
</dbReference>
<feature type="region of interest" description="Disordered" evidence="3">
    <location>
        <begin position="384"/>
        <end position="422"/>
    </location>
</feature>
<keyword evidence="7" id="KW-1185">Reference proteome</keyword>
<organism evidence="6 7">
    <name type="scientific">Mortierella isabellina</name>
    <name type="common">Filamentous fungus</name>
    <name type="synonym">Umbelopsis isabellina</name>
    <dbReference type="NCBI Taxonomy" id="91625"/>
    <lineage>
        <taxon>Eukaryota</taxon>
        <taxon>Fungi</taxon>
        <taxon>Fungi incertae sedis</taxon>
        <taxon>Mucoromycota</taxon>
        <taxon>Mucoromycotina</taxon>
        <taxon>Umbelopsidomycetes</taxon>
        <taxon>Umbelopsidales</taxon>
        <taxon>Umbelopsidaceae</taxon>
        <taxon>Umbelopsis</taxon>
    </lineage>
</organism>
<proteinExistence type="predicted"/>
<feature type="region of interest" description="Disordered" evidence="3">
    <location>
        <begin position="503"/>
        <end position="539"/>
    </location>
</feature>
<feature type="signal peptide" evidence="5">
    <location>
        <begin position="1"/>
        <end position="20"/>
    </location>
</feature>
<name>A0A8H7PUM1_MORIS</name>
<gene>
    <name evidence="6" type="ORF">INT43_008448</name>
</gene>
<dbReference type="InterPro" id="IPR015915">
    <property type="entry name" value="Kelch-typ_b-propeller"/>
</dbReference>
<keyword evidence="5" id="KW-0732">Signal</keyword>
<keyword evidence="4" id="KW-1133">Transmembrane helix</keyword>
<keyword evidence="2" id="KW-0677">Repeat</keyword>
<evidence type="ECO:0000313" key="7">
    <source>
        <dbReference type="Proteomes" id="UP000654370"/>
    </source>
</evidence>
<feature type="region of interest" description="Disordered" evidence="3">
    <location>
        <begin position="456"/>
        <end position="481"/>
    </location>
</feature>
<feature type="compositionally biased region" description="Polar residues" evidence="3">
    <location>
        <begin position="520"/>
        <end position="539"/>
    </location>
</feature>
<protein>
    <recommendedName>
        <fullName evidence="8">Galactose oxidase</fullName>
    </recommendedName>
</protein>
<evidence type="ECO:0000256" key="5">
    <source>
        <dbReference type="SAM" id="SignalP"/>
    </source>
</evidence>
<reference evidence="6" key="1">
    <citation type="submission" date="2020-12" db="EMBL/GenBank/DDBJ databases">
        <title>Metabolic potential, ecology and presence of endohyphal bacteria is reflected in genomic diversity of Mucoromycotina.</title>
        <authorList>
            <person name="Muszewska A."/>
            <person name="Okrasinska A."/>
            <person name="Steczkiewicz K."/>
            <person name="Drgas O."/>
            <person name="Orlowska M."/>
            <person name="Perlinska-Lenart U."/>
            <person name="Aleksandrzak-Piekarczyk T."/>
            <person name="Szatraj K."/>
            <person name="Zielenkiewicz U."/>
            <person name="Pilsyk S."/>
            <person name="Malc E."/>
            <person name="Mieczkowski P."/>
            <person name="Kruszewska J.S."/>
            <person name="Biernat P."/>
            <person name="Pawlowska J."/>
        </authorList>
    </citation>
    <scope>NUCLEOTIDE SEQUENCE</scope>
    <source>
        <strain evidence="6">WA0000067209</strain>
    </source>
</reference>
<dbReference type="PANTHER" id="PTHR46093:SF18">
    <property type="entry name" value="FIBRONECTIN TYPE-III DOMAIN-CONTAINING PROTEIN"/>
    <property type="match status" value="1"/>
</dbReference>
<evidence type="ECO:0008006" key="8">
    <source>
        <dbReference type="Google" id="ProtNLM"/>
    </source>
</evidence>
<dbReference type="Gene3D" id="2.120.10.80">
    <property type="entry name" value="Kelch-type beta propeller"/>
    <property type="match status" value="2"/>
</dbReference>
<dbReference type="AlphaFoldDB" id="A0A8H7PUM1"/>
<dbReference type="SUPFAM" id="SSF117281">
    <property type="entry name" value="Kelch motif"/>
    <property type="match status" value="1"/>
</dbReference>
<comment type="caution">
    <text evidence="6">The sequence shown here is derived from an EMBL/GenBank/DDBJ whole genome shotgun (WGS) entry which is preliminary data.</text>
</comment>
<feature type="compositionally biased region" description="Polar residues" evidence="3">
    <location>
        <begin position="384"/>
        <end position="421"/>
    </location>
</feature>
<evidence type="ECO:0000256" key="3">
    <source>
        <dbReference type="SAM" id="MobiDB-lite"/>
    </source>
</evidence>
<keyword evidence="1" id="KW-0880">Kelch repeat</keyword>
<accession>A0A8H7PUM1</accession>
<feature type="transmembrane region" description="Helical" evidence="4">
    <location>
        <begin position="425"/>
        <end position="449"/>
    </location>
</feature>
<dbReference type="Proteomes" id="UP000654370">
    <property type="component" value="Unassembled WGS sequence"/>
</dbReference>
<evidence type="ECO:0000313" key="6">
    <source>
        <dbReference type="EMBL" id="KAG2180869.1"/>
    </source>
</evidence>
<evidence type="ECO:0000256" key="2">
    <source>
        <dbReference type="ARBA" id="ARBA00022737"/>
    </source>
</evidence>
<evidence type="ECO:0000256" key="1">
    <source>
        <dbReference type="ARBA" id="ARBA00022441"/>
    </source>
</evidence>
<dbReference type="Pfam" id="PF24681">
    <property type="entry name" value="Kelch_KLHDC2_KLHL20_DRC7"/>
    <property type="match status" value="2"/>
</dbReference>
<keyword evidence="4" id="KW-0812">Transmembrane</keyword>
<evidence type="ECO:0000256" key="4">
    <source>
        <dbReference type="SAM" id="Phobius"/>
    </source>
</evidence>
<dbReference type="OrthoDB" id="432528at2759"/>
<sequence>MILSTTLLIIVHVFARAIYAYTPLGRAGSTGILIGNKIFVQGGVTSVSNTSNYGVATSEVIILPIDVSYPLSAPAYESDSGLMNGSPQLIGQVSAFGGYNNSGLYMFGGQLNSANGSAAESSSLYLFNTTSYKWTTVPTTAGSWPPARDSASSVSVVSTGTSFMFGGEPKTTGSTWLFNSTWSLQYGNTWSEIGGVAPGGGRQSHGAVMLSDGRMVILGGTDHLGNAIPLSSILIFHTNSQQYTVRVRKAVVVAVRNSTDILTPTTTECDLVRCQSCPTTVICSRFQLTHDDKIIIHGGDGGNGKYLADLAVLDMTKANLSWAVPTTSGNAPTGRLSHIGVMVGTQMFIMYGQLSANSVGNGVYVIDTNSWTWQTTYTPQNLQYTNTGDLSPSGSNITSNGTTGPSSNPNGDGENGSSNTAPKGAVIGGSVGGAVAVLALGALAAGVWIRRRRRNADAKTSNVYQLPETEPHNTPLANNMYDSAPPYYPQYSVATAHTSARDSSTAVNSMGDPASYGLTEVSQKPNVPNETVYQKPNAD</sequence>
<keyword evidence="4" id="KW-0472">Membrane</keyword>
<feature type="chain" id="PRO_5034024061" description="Galactose oxidase" evidence="5">
    <location>
        <begin position="21"/>
        <end position="539"/>
    </location>
</feature>
<dbReference type="EMBL" id="JAEPQZ010000005">
    <property type="protein sequence ID" value="KAG2180869.1"/>
    <property type="molecule type" value="Genomic_DNA"/>
</dbReference>